<evidence type="ECO:0000313" key="2">
    <source>
        <dbReference type="EMBL" id="TVX92902.1"/>
    </source>
</evidence>
<organism evidence="2 3">
    <name type="scientific">Paenibacillus agilis</name>
    <dbReference type="NCBI Taxonomy" id="3020863"/>
    <lineage>
        <taxon>Bacteria</taxon>
        <taxon>Bacillati</taxon>
        <taxon>Bacillota</taxon>
        <taxon>Bacilli</taxon>
        <taxon>Bacillales</taxon>
        <taxon>Paenibacillaceae</taxon>
        <taxon>Paenibacillus</taxon>
    </lineage>
</organism>
<dbReference type="RefSeq" id="WP_144988816.1">
    <property type="nucleotide sequence ID" value="NZ_VNJK01000001.1"/>
</dbReference>
<accession>A0A559IZ53</accession>
<keyword evidence="1" id="KW-0812">Transmembrane</keyword>
<dbReference type="Proteomes" id="UP000318102">
    <property type="component" value="Unassembled WGS sequence"/>
</dbReference>
<keyword evidence="3" id="KW-1185">Reference proteome</keyword>
<comment type="caution">
    <text evidence="2">The sequence shown here is derived from an EMBL/GenBank/DDBJ whole genome shotgun (WGS) entry which is preliminary data.</text>
</comment>
<gene>
    <name evidence="2" type="ORF">FPZ44_07450</name>
</gene>
<proteinExistence type="predicted"/>
<dbReference type="AlphaFoldDB" id="A0A559IZ53"/>
<evidence type="ECO:0000256" key="1">
    <source>
        <dbReference type="SAM" id="Phobius"/>
    </source>
</evidence>
<evidence type="ECO:0008006" key="4">
    <source>
        <dbReference type="Google" id="ProtNLM"/>
    </source>
</evidence>
<feature type="transmembrane region" description="Helical" evidence="1">
    <location>
        <begin position="102"/>
        <end position="124"/>
    </location>
</feature>
<sequence length="202" mass="22628">MKCAEALEWISVYSDMPEDDPQRLSIQGHLSVCEGCAEEYQIWAASEAWTDDLVESSLAEAEMNGPITFDSSLVMDRIYSEQEWLMPVHRRSHVMSLKMRNILVGVMSFCIVVFMSSLVVMAVYPNKAETDPSDQSGIIPTAIAGSNSSELDITIGDVPYSETSEPLILQVVPTIPEYWIVYSLVGIIIASLLYHYLARIRR</sequence>
<feature type="transmembrane region" description="Helical" evidence="1">
    <location>
        <begin position="179"/>
        <end position="197"/>
    </location>
</feature>
<protein>
    <recommendedName>
        <fullName evidence="4">Zf-HC2 domain-containing protein</fullName>
    </recommendedName>
</protein>
<keyword evidence="1" id="KW-1133">Transmembrane helix</keyword>
<reference evidence="2 3" key="1">
    <citation type="submission" date="2019-07" db="EMBL/GenBank/DDBJ databases">
        <authorList>
            <person name="Kim J."/>
        </authorList>
    </citation>
    <scope>NUCLEOTIDE SEQUENCE [LARGE SCALE GENOMIC DNA]</scope>
    <source>
        <strain evidence="2 3">N4</strain>
    </source>
</reference>
<dbReference type="OrthoDB" id="2679416at2"/>
<dbReference type="EMBL" id="VNJK01000001">
    <property type="protein sequence ID" value="TVX92902.1"/>
    <property type="molecule type" value="Genomic_DNA"/>
</dbReference>
<keyword evidence="1" id="KW-0472">Membrane</keyword>
<name>A0A559IZ53_9BACL</name>
<evidence type="ECO:0000313" key="3">
    <source>
        <dbReference type="Proteomes" id="UP000318102"/>
    </source>
</evidence>